<dbReference type="InterPro" id="IPR001650">
    <property type="entry name" value="Helicase_C-like"/>
</dbReference>
<gene>
    <name evidence="10" type="primary">deaD_9</name>
    <name evidence="10" type="ORF">SDC9_21637</name>
</gene>
<evidence type="ECO:0000256" key="5">
    <source>
        <dbReference type="ARBA" id="ARBA00022840"/>
    </source>
</evidence>
<dbReference type="GO" id="GO:0016787">
    <property type="term" value="F:hydrolase activity"/>
    <property type="evidence" value="ECO:0007669"/>
    <property type="project" value="UniProtKB-KW"/>
</dbReference>
<evidence type="ECO:0000256" key="2">
    <source>
        <dbReference type="ARBA" id="ARBA00022741"/>
    </source>
</evidence>
<feature type="compositionally biased region" description="Basic residues" evidence="6">
    <location>
        <begin position="96"/>
        <end position="107"/>
    </location>
</feature>
<evidence type="ECO:0000259" key="9">
    <source>
        <dbReference type="PROSITE" id="PS51195"/>
    </source>
</evidence>
<feature type="compositionally biased region" description="Low complexity" evidence="6">
    <location>
        <begin position="65"/>
        <end position="82"/>
    </location>
</feature>
<dbReference type="GO" id="GO:0003724">
    <property type="term" value="F:RNA helicase activity"/>
    <property type="evidence" value="ECO:0007669"/>
    <property type="project" value="UniProtKB-EC"/>
</dbReference>
<dbReference type="SUPFAM" id="SSF52540">
    <property type="entry name" value="P-loop containing nucleoside triphosphate hydrolases"/>
    <property type="match status" value="1"/>
</dbReference>
<evidence type="ECO:0000256" key="6">
    <source>
        <dbReference type="SAM" id="MobiDB-lite"/>
    </source>
</evidence>
<keyword evidence="3 10" id="KW-0378">Hydrolase</keyword>
<evidence type="ECO:0000256" key="4">
    <source>
        <dbReference type="ARBA" id="ARBA00022806"/>
    </source>
</evidence>
<dbReference type="EMBL" id="VSSQ01000092">
    <property type="protein sequence ID" value="MPL75806.1"/>
    <property type="molecule type" value="Genomic_DNA"/>
</dbReference>
<evidence type="ECO:0000313" key="10">
    <source>
        <dbReference type="EMBL" id="MPL75806.1"/>
    </source>
</evidence>
<dbReference type="Gene3D" id="3.40.50.300">
    <property type="entry name" value="P-loop containing nucleotide triphosphate hydrolases"/>
    <property type="match status" value="2"/>
</dbReference>
<proteinExistence type="predicted"/>
<evidence type="ECO:0000256" key="1">
    <source>
        <dbReference type="ARBA" id="ARBA00012552"/>
    </source>
</evidence>
<dbReference type="InterPro" id="IPR044742">
    <property type="entry name" value="DEAD/DEAH_RhlB"/>
</dbReference>
<dbReference type="CDD" id="cd00268">
    <property type="entry name" value="DEADc"/>
    <property type="match status" value="1"/>
</dbReference>
<name>A0A644UA11_9ZZZZ</name>
<organism evidence="10">
    <name type="scientific">bioreactor metagenome</name>
    <dbReference type="NCBI Taxonomy" id="1076179"/>
    <lineage>
        <taxon>unclassified sequences</taxon>
        <taxon>metagenomes</taxon>
        <taxon>ecological metagenomes</taxon>
    </lineage>
</organism>
<keyword evidence="2" id="KW-0547">Nucleotide-binding</keyword>
<evidence type="ECO:0000256" key="3">
    <source>
        <dbReference type="ARBA" id="ARBA00022801"/>
    </source>
</evidence>
<feature type="compositionally biased region" description="Basic and acidic residues" evidence="6">
    <location>
        <begin position="9"/>
        <end position="26"/>
    </location>
</feature>
<feature type="compositionally biased region" description="Basic and acidic residues" evidence="6">
    <location>
        <begin position="83"/>
        <end position="95"/>
    </location>
</feature>
<dbReference type="GO" id="GO:0003676">
    <property type="term" value="F:nucleic acid binding"/>
    <property type="evidence" value="ECO:0007669"/>
    <property type="project" value="InterPro"/>
</dbReference>
<dbReference type="InterPro" id="IPR027417">
    <property type="entry name" value="P-loop_NTPase"/>
</dbReference>
<keyword evidence="4 10" id="KW-0347">Helicase</keyword>
<feature type="region of interest" description="Disordered" evidence="6">
    <location>
        <begin position="1"/>
        <end position="107"/>
    </location>
</feature>
<dbReference type="Pfam" id="PF00270">
    <property type="entry name" value="DEAD"/>
    <property type="match status" value="1"/>
</dbReference>
<protein>
    <recommendedName>
        <fullName evidence="1">RNA helicase</fullName>
        <ecNumber evidence="1">3.6.4.13</ecNumber>
    </recommendedName>
</protein>
<dbReference type="GO" id="GO:0005524">
    <property type="term" value="F:ATP binding"/>
    <property type="evidence" value="ECO:0007669"/>
    <property type="project" value="UniProtKB-KW"/>
</dbReference>
<dbReference type="Pfam" id="PF00271">
    <property type="entry name" value="Helicase_C"/>
    <property type="match status" value="1"/>
</dbReference>
<dbReference type="EC" id="3.6.4.13" evidence="1"/>
<accession>A0A644UA11</accession>
<dbReference type="PANTHER" id="PTHR47958">
    <property type="entry name" value="ATP-DEPENDENT RNA HELICASE DBP3"/>
    <property type="match status" value="1"/>
</dbReference>
<dbReference type="CDD" id="cd18787">
    <property type="entry name" value="SF2_C_DEAD"/>
    <property type="match status" value="1"/>
</dbReference>
<sequence length="481" mass="54790">MFTKNRSRRDRDNKPSYKREGLKEGIKNSVKNNAKKNMKWDAKESVGRATFKKDSEYKKKENLSKKSSFAGSRSSGGFSSNAKPEKRSESRDGARRNFRGSRSGGRRGKKNFVFNDITKFINKSSIKFARKVEDIYMPENTFQSFKIDERLKSNILENGYISPTIIQDKSIPSILEGKDFVGIANTGTGKTAAFLIPLIDKVLKNKKEMVIILAPTRELAVQINDEFKIFSKGLKLWSILAVGGMPIYNQIKDFRYDHNFIIGTPGRIKDLIDRKVMNIKEFKTIVLDESDRMLDMGFVDDMKYLMKEMSQPRHVVFFSATVSPAVNKIIKEFLVDPVSVTVKTRDTAESIDQDVIYAMAKQKTNVLHELLENPEFEKVLIFVKTKLGVDRLMKNLKELNHSVIAIHGDKRPRERNFAIKSFKENHVSILIATDVAARGLDIPNVSHVINYDLPATYEDYIHRIGRTGRAGKTGKALTFVE</sequence>
<feature type="domain" description="DEAD-box RNA helicase Q" evidence="9">
    <location>
        <begin position="140"/>
        <end position="168"/>
    </location>
</feature>
<dbReference type="InterPro" id="IPR011545">
    <property type="entry name" value="DEAD/DEAH_box_helicase_dom"/>
</dbReference>
<comment type="caution">
    <text evidence="10">The sequence shown here is derived from an EMBL/GenBank/DDBJ whole genome shotgun (WGS) entry which is preliminary data.</text>
</comment>
<dbReference type="PROSITE" id="PS51194">
    <property type="entry name" value="HELICASE_CTER"/>
    <property type="match status" value="1"/>
</dbReference>
<evidence type="ECO:0000259" key="7">
    <source>
        <dbReference type="PROSITE" id="PS51192"/>
    </source>
</evidence>
<dbReference type="InterPro" id="IPR014001">
    <property type="entry name" value="Helicase_ATP-bd"/>
</dbReference>
<dbReference type="InterPro" id="IPR014014">
    <property type="entry name" value="RNA_helicase_DEAD_Q_motif"/>
</dbReference>
<feature type="domain" description="Helicase ATP-binding" evidence="7">
    <location>
        <begin position="171"/>
        <end position="340"/>
    </location>
</feature>
<keyword evidence="5" id="KW-0067">ATP-binding</keyword>
<reference evidence="10" key="1">
    <citation type="submission" date="2019-08" db="EMBL/GenBank/DDBJ databases">
        <authorList>
            <person name="Kucharzyk K."/>
            <person name="Murdoch R.W."/>
            <person name="Higgins S."/>
            <person name="Loffler F."/>
        </authorList>
    </citation>
    <scope>NUCLEOTIDE SEQUENCE</scope>
</reference>
<dbReference type="AlphaFoldDB" id="A0A644UA11"/>
<feature type="domain" description="Helicase C-terminal" evidence="8">
    <location>
        <begin position="366"/>
        <end position="481"/>
    </location>
</feature>
<dbReference type="PROSITE" id="PS51195">
    <property type="entry name" value="Q_MOTIF"/>
    <property type="match status" value="1"/>
</dbReference>
<dbReference type="SMART" id="SM00490">
    <property type="entry name" value="HELICc"/>
    <property type="match status" value="1"/>
</dbReference>
<feature type="compositionally biased region" description="Basic and acidic residues" evidence="6">
    <location>
        <begin position="38"/>
        <end position="64"/>
    </location>
</feature>
<evidence type="ECO:0000259" key="8">
    <source>
        <dbReference type="PROSITE" id="PS51194"/>
    </source>
</evidence>
<dbReference type="SMART" id="SM00487">
    <property type="entry name" value="DEXDc"/>
    <property type="match status" value="1"/>
</dbReference>
<dbReference type="PROSITE" id="PS51192">
    <property type="entry name" value="HELICASE_ATP_BIND_1"/>
    <property type="match status" value="1"/>
</dbReference>